<evidence type="ECO:0000256" key="6">
    <source>
        <dbReference type="ARBA" id="ARBA00022491"/>
    </source>
</evidence>
<comment type="caution">
    <text evidence="13">The sequence shown here is derived from an EMBL/GenBank/DDBJ whole genome shotgun (WGS) entry which is preliminary data.</text>
</comment>
<evidence type="ECO:0000256" key="7">
    <source>
        <dbReference type="ARBA" id="ARBA00022723"/>
    </source>
</evidence>
<evidence type="ECO:0000256" key="5">
    <source>
        <dbReference type="ARBA" id="ARBA00022490"/>
    </source>
</evidence>
<dbReference type="GeneID" id="82150006"/>
<keyword evidence="10" id="KW-0238">DNA-binding</keyword>
<keyword evidence="6" id="KW-0678">Repressor</keyword>
<keyword evidence="8 12" id="KW-0862">Zinc</keyword>
<organism evidence="13 14">
    <name type="scientific">Duncaniella freteri</name>
    <dbReference type="NCBI Taxonomy" id="2530391"/>
    <lineage>
        <taxon>Bacteria</taxon>
        <taxon>Pseudomonadati</taxon>
        <taxon>Bacteroidota</taxon>
        <taxon>Bacteroidia</taxon>
        <taxon>Bacteroidales</taxon>
        <taxon>Muribaculaceae</taxon>
        <taxon>Duncaniella</taxon>
    </lineage>
</organism>
<dbReference type="InterPro" id="IPR036388">
    <property type="entry name" value="WH-like_DNA-bd_sf"/>
</dbReference>
<dbReference type="Proteomes" id="UP000297635">
    <property type="component" value="Unassembled WGS sequence"/>
</dbReference>
<comment type="subunit">
    <text evidence="3">Homodimer.</text>
</comment>
<dbReference type="PANTHER" id="PTHR33202:SF2">
    <property type="entry name" value="FERRIC UPTAKE REGULATION PROTEIN"/>
    <property type="match status" value="1"/>
</dbReference>
<keyword evidence="14" id="KW-1185">Reference proteome</keyword>
<protein>
    <recommendedName>
        <fullName evidence="4">Ferric uptake regulation protein</fullName>
    </recommendedName>
</protein>
<name>A0A4Z0VBA9_9BACT</name>
<dbReference type="GO" id="GO:0045892">
    <property type="term" value="P:negative regulation of DNA-templated transcription"/>
    <property type="evidence" value="ECO:0007669"/>
    <property type="project" value="TreeGrafter"/>
</dbReference>
<evidence type="ECO:0000313" key="14">
    <source>
        <dbReference type="Proteomes" id="UP000297635"/>
    </source>
</evidence>
<dbReference type="InterPro" id="IPR002481">
    <property type="entry name" value="FUR"/>
</dbReference>
<evidence type="ECO:0000256" key="8">
    <source>
        <dbReference type="ARBA" id="ARBA00022833"/>
    </source>
</evidence>
<feature type="binding site" evidence="12">
    <location>
        <position position="105"/>
    </location>
    <ligand>
        <name>Zn(2+)</name>
        <dbReference type="ChEBI" id="CHEBI:29105"/>
    </ligand>
</feature>
<evidence type="ECO:0000256" key="9">
    <source>
        <dbReference type="ARBA" id="ARBA00023015"/>
    </source>
</evidence>
<dbReference type="InterPro" id="IPR036390">
    <property type="entry name" value="WH_DNA-bd_sf"/>
</dbReference>
<dbReference type="GO" id="GO:0005829">
    <property type="term" value="C:cytosol"/>
    <property type="evidence" value="ECO:0007669"/>
    <property type="project" value="TreeGrafter"/>
</dbReference>
<comment type="subcellular location">
    <subcellularLocation>
        <location evidence="1">Cytoplasm</location>
    </subcellularLocation>
</comment>
<feature type="binding site" evidence="12">
    <location>
        <position position="141"/>
    </location>
    <ligand>
        <name>Zn(2+)</name>
        <dbReference type="ChEBI" id="CHEBI:29105"/>
    </ligand>
</feature>
<dbReference type="GO" id="GO:0008270">
    <property type="term" value="F:zinc ion binding"/>
    <property type="evidence" value="ECO:0007669"/>
    <property type="project" value="TreeGrafter"/>
</dbReference>
<evidence type="ECO:0000256" key="11">
    <source>
        <dbReference type="ARBA" id="ARBA00023163"/>
    </source>
</evidence>
<dbReference type="EMBL" id="SJSA01000001">
    <property type="protein sequence ID" value="TGG40868.1"/>
    <property type="molecule type" value="Genomic_DNA"/>
</dbReference>
<accession>A0A4Z0VBA9</accession>
<feature type="binding site" evidence="12">
    <location>
        <position position="102"/>
    </location>
    <ligand>
        <name>Zn(2+)</name>
        <dbReference type="ChEBI" id="CHEBI:29105"/>
    </ligand>
</feature>
<comment type="similarity">
    <text evidence="2">Belongs to the Fur family.</text>
</comment>
<comment type="cofactor">
    <cofactor evidence="12">
        <name>Zn(2+)</name>
        <dbReference type="ChEBI" id="CHEBI:29105"/>
    </cofactor>
    <text evidence="12">Binds 1 zinc ion per subunit.</text>
</comment>
<keyword evidence="5" id="KW-0963">Cytoplasm</keyword>
<evidence type="ECO:0000256" key="4">
    <source>
        <dbReference type="ARBA" id="ARBA00020910"/>
    </source>
</evidence>
<keyword evidence="9" id="KW-0805">Transcription regulation</keyword>
<evidence type="ECO:0000256" key="3">
    <source>
        <dbReference type="ARBA" id="ARBA00011738"/>
    </source>
</evidence>
<dbReference type="AlphaFoldDB" id="A0A4Z0VBA9"/>
<evidence type="ECO:0000313" key="13">
    <source>
        <dbReference type="EMBL" id="TGG40868.1"/>
    </source>
</evidence>
<keyword evidence="7 12" id="KW-0479">Metal-binding</keyword>
<evidence type="ECO:0000256" key="10">
    <source>
        <dbReference type="ARBA" id="ARBA00023125"/>
    </source>
</evidence>
<dbReference type="InterPro" id="IPR043135">
    <property type="entry name" value="Fur_C"/>
</dbReference>
<dbReference type="SUPFAM" id="SSF46785">
    <property type="entry name" value="Winged helix' DNA-binding domain"/>
    <property type="match status" value="1"/>
</dbReference>
<sequence>MMNEDKRKGLAREALSIYIAEHHLRSTPERFAVLDKVLEMPSRFTVDELITAMEGGDFRVSRATVYNSVGLFAQAGIVRKLHLSADTWEIAIEPPAIVRLICESCGKVREVRDTQLFRTLSFKRYSSFAAKQFEVCVSGLCSRCQSNGKKKRNKENTTK</sequence>
<dbReference type="GO" id="GO:1900376">
    <property type="term" value="P:regulation of secondary metabolite biosynthetic process"/>
    <property type="evidence" value="ECO:0007669"/>
    <property type="project" value="TreeGrafter"/>
</dbReference>
<keyword evidence="11" id="KW-0804">Transcription</keyword>
<dbReference type="Gene3D" id="1.10.10.10">
    <property type="entry name" value="Winged helix-like DNA-binding domain superfamily/Winged helix DNA-binding domain"/>
    <property type="match status" value="1"/>
</dbReference>
<dbReference type="Gene3D" id="3.30.1490.190">
    <property type="match status" value="1"/>
</dbReference>
<proteinExistence type="inferred from homology"/>
<evidence type="ECO:0000256" key="1">
    <source>
        <dbReference type="ARBA" id="ARBA00004496"/>
    </source>
</evidence>
<reference evidence="13 14" key="1">
    <citation type="submission" date="2019-02" db="EMBL/GenBank/DDBJ databases">
        <title>Isolation and identification of novel species under the genus Muribaculum.</title>
        <authorList>
            <person name="Miyake S."/>
            <person name="Ding Y."/>
            <person name="Low A."/>
            <person name="Soh M."/>
            <person name="Seedorf H."/>
        </authorList>
    </citation>
    <scope>NUCLEOTIDE SEQUENCE [LARGE SCALE GENOMIC DNA]</scope>
    <source>
        <strain evidence="13 14">TLL-A3</strain>
    </source>
</reference>
<dbReference type="PANTHER" id="PTHR33202">
    <property type="entry name" value="ZINC UPTAKE REGULATION PROTEIN"/>
    <property type="match status" value="1"/>
</dbReference>
<dbReference type="Pfam" id="PF01475">
    <property type="entry name" value="FUR"/>
    <property type="match status" value="1"/>
</dbReference>
<dbReference type="GO" id="GO:0003700">
    <property type="term" value="F:DNA-binding transcription factor activity"/>
    <property type="evidence" value="ECO:0007669"/>
    <property type="project" value="InterPro"/>
</dbReference>
<dbReference type="GO" id="GO:0000976">
    <property type="term" value="F:transcription cis-regulatory region binding"/>
    <property type="evidence" value="ECO:0007669"/>
    <property type="project" value="TreeGrafter"/>
</dbReference>
<evidence type="ECO:0000256" key="12">
    <source>
        <dbReference type="PIRSR" id="PIRSR602481-1"/>
    </source>
</evidence>
<gene>
    <name evidence="13" type="ORF">EZ315_09415</name>
</gene>
<evidence type="ECO:0000256" key="2">
    <source>
        <dbReference type="ARBA" id="ARBA00007957"/>
    </source>
</evidence>
<feature type="binding site" evidence="12">
    <location>
        <position position="144"/>
    </location>
    <ligand>
        <name>Zn(2+)</name>
        <dbReference type="ChEBI" id="CHEBI:29105"/>
    </ligand>
</feature>
<dbReference type="RefSeq" id="WP_135471825.1">
    <property type="nucleotide sequence ID" value="NZ_CASJDB010000009.1"/>
</dbReference>